<sequence>MPKPIGHSSRYNPAIDGIRTLAVLAVIFYHMKLAWMPGGLLGVAVFFTISGFLITGNLMRSWYRHGNLGLKTFWLRRLRRLMPAVILVVLVVWALTPFLAANKWADYRFGGLTAIFYVNNWASIVYGDSYFDQFEASPLEHMWSLSVEEQFYVFWPLVLFLFLVLARGRKATVVALTMVLAAASFGWMAYAHSLGYEATRIYEGTDTRAGSLLIGAVLAMLVTRRSAENGEETTSGRLFAEIAGLAGVAVVVGMMLRTDDNASYLYTYGLVLVGIASAGLLYGVSHQRTLVGRFLGSHQLPGWGSVATRFICGTCR</sequence>
<protein>
    <submittedName>
        <fullName evidence="3">Peptidoglycan/LPS O-acetylase OafA/YrhL</fullName>
    </submittedName>
</protein>
<proteinExistence type="predicted"/>
<evidence type="ECO:0000313" key="4">
    <source>
        <dbReference type="Proteomes" id="UP001235966"/>
    </source>
</evidence>
<feature type="transmembrane region" description="Helical" evidence="1">
    <location>
        <begin position="37"/>
        <end position="59"/>
    </location>
</feature>
<dbReference type="PANTHER" id="PTHR23028:SF53">
    <property type="entry name" value="ACYL_TRANSF_3 DOMAIN-CONTAINING PROTEIN"/>
    <property type="match status" value="1"/>
</dbReference>
<feature type="transmembrane region" description="Helical" evidence="1">
    <location>
        <begin position="210"/>
        <end position="227"/>
    </location>
</feature>
<accession>A0ABT9ND78</accession>
<gene>
    <name evidence="3" type="ORF">J2S49_001750</name>
</gene>
<feature type="transmembrane region" description="Helical" evidence="1">
    <location>
        <begin position="80"/>
        <end position="100"/>
    </location>
</feature>
<evidence type="ECO:0000313" key="3">
    <source>
        <dbReference type="EMBL" id="MDP9801674.1"/>
    </source>
</evidence>
<dbReference type="InterPro" id="IPR050879">
    <property type="entry name" value="Acyltransferase_3"/>
</dbReference>
<feature type="domain" description="Acyltransferase 3" evidence="2">
    <location>
        <begin position="13"/>
        <end position="295"/>
    </location>
</feature>
<comment type="caution">
    <text evidence="3">The sequence shown here is derived from an EMBL/GenBank/DDBJ whole genome shotgun (WGS) entry which is preliminary data.</text>
</comment>
<evidence type="ECO:0000259" key="2">
    <source>
        <dbReference type="Pfam" id="PF01757"/>
    </source>
</evidence>
<dbReference type="PANTHER" id="PTHR23028">
    <property type="entry name" value="ACETYLTRANSFERASE"/>
    <property type="match status" value="1"/>
</dbReference>
<dbReference type="InterPro" id="IPR002656">
    <property type="entry name" value="Acyl_transf_3_dom"/>
</dbReference>
<dbReference type="Pfam" id="PF01757">
    <property type="entry name" value="Acyl_transf_3"/>
    <property type="match status" value="1"/>
</dbReference>
<evidence type="ECO:0000256" key="1">
    <source>
        <dbReference type="SAM" id="Phobius"/>
    </source>
</evidence>
<reference evidence="3 4" key="1">
    <citation type="submission" date="2023-07" db="EMBL/GenBank/DDBJ databases">
        <title>Sequencing the genomes of 1000 actinobacteria strains.</title>
        <authorList>
            <person name="Klenk H.-P."/>
        </authorList>
    </citation>
    <scope>NUCLEOTIDE SEQUENCE [LARGE SCALE GENOMIC DNA]</scope>
    <source>
        <strain evidence="3 4">DSM 102162</strain>
    </source>
</reference>
<feature type="transmembrane region" description="Helical" evidence="1">
    <location>
        <begin position="150"/>
        <end position="166"/>
    </location>
</feature>
<dbReference type="EMBL" id="JAUSQW010000001">
    <property type="protein sequence ID" value="MDP9801674.1"/>
    <property type="molecule type" value="Genomic_DNA"/>
</dbReference>
<name>A0ABT9ND78_9ACTO</name>
<keyword evidence="1" id="KW-0472">Membrane</keyword>
<feature type="transmembrane region" description="Helical" evidence="1">
    <location>
        <begin position="173"/>
        <end position="190"/>
    </location>
</feature>
<feature type="transmembrane region" description="Helical" evidence="1">
    <location>
        <begin position="264"/>
        <end position="284"/>
    </location>
</feature>
<keyword evidence="1" id="KW-1133">Transmembrane helix</keyword>
<organism evidence="3 4">
    <name type="scientific">Arcanobacterium wilhelmae</name>
    <dbReference type="NCBI Taxonomy" id="1803177"/>
    <lineage>
        <taxon>Bacteria</taxon>
        <taxon>Bacillati</taxon>
        <taxon>Actinomycetota</taxon>
        <taxon>Actinomycetes</taxon>
        <taxon>Actinomycetales</taxon>
        <taxon>Actinomycetaceae</taxon>
        <taxon>Arcanobacterium</taxon>
    </lineage>
</organism>
<keyword evidence="1" id="KW-0812">Transmembrane</keyword>
<keyword evidence="4" id="KW-1185">Reference proteome</keyword>
<dbReference type="Proteomes" id="UP001235966">
    <property type="component" value="Unassembled WGS sequence"/>
</dbReference>
<dbReference type="RefSeq" id="WP_278059921.1">
    <property type="nucleotide sequence ID" value="NZ_CP121247.1"/>
</dbReference>
<feature type="transmembrane region" description="Helical" evidence="1">
    <location>
        <begin position="239"/>
        <end position="258"/>
    </location>
</feature>